<proteinExistence type="predicted"/>
<keyword evidence="3" id="KW-1185">Reference proteome</keyword>
<name>A0ABR6UCZ6_9ACTN</name>
<evidence type="ECO:0000256" key="1">
    <source>
        <dbReference type="SAM" id="Phobius"/>
    </source>
</evidence>
<feature type="transmembrane region" description="Helical" evidence="1">
    <location>
        <begin position="47"/>
        <end position="64"/>
    </location>
</feature>
<keyword evidence="1" id="KW-0812">Transmembrane</keyword>
<dbReference type="EMBL" id="JACMYC010000019">
    <property type="protein sequence ID" value="MBC2962325.1"/>
    <property type="molecule type" value="Genomic_DNA"/>
</dbReference>
<keyword evidence="1" id="KW-0472">Membrane</keyword>
<gene>
    <name evidence="2" type="ORF">H7344_18715</name>
</gene>
<protein>
    <submittedName>
        <fullName evidence="2">Uncharacterized protein</fullName>
    </submittedName>
</protein>
<accession>A0ABR6UCZ6</accession>
<reference evidence="2 3" key="1">
    <citation type="submission" date="2020-08" db="EMBL/GenBank/DDBJ databases">
        <title>novel species in genus Nocardioides.</title>
        <authorList>
            <person name="Zhang G."/>
        </authorList>
    </citation>
    <scope>NUCLEOTIDE SEQUENCE [LARGE SCALE GENOMIC DNA]</scope>
    <source>
        <strain evidence="2 3">SC8A-24</strain>
    </source>
</reference>
<keyword evidence="1" id="KW-1133">Transmembrane helix</keyword>
<evidence type="ECO:0000313" key="2">
    <source>
        <dbReference type="EMBL" id="MBC2962325.1"/>
    </source>
</evidence>
<dbReference type="Proteomes" id="UP000604001">
    <property type="component" value="Unassembled WGS sequence"/>
</dbReference>
<organism evidence="2 3">
    <name type="scientific">Nocardioides deserti</name>
    <dbReference type="NCBI Taxonomy" id="1588644"/>
    <lineage>
        <taxon>Bacteria</taxon>
        <taxon>Bacillati</taxon>
        <taxon>Actinomycetota</taxon>
        <taxon>Actinomycetes</taxon>
        <taxon>Propionibacteriales</taxon>
        <taxon>Nocardioidaceae</taxon>
        <taxon>Nocardioides</taxon>
    </lineage>
</organism>
<evidence type="ECO:0000313" key="3">
    <source>
        <dbReference type="Proteomes" id="UP000604001"/>
    </source>
</evidence>
<sequence>MSSRALAVVLGCVVTSLAALSVAGVSPYSGPRILGLSSDHGVHLGDLPVLALWLVGMACVGVVWRRSHRQ</sequence>
<dbReference type="RefSeq" id="WP_186347500.1">
    <property type="nucleotide sequence ID" value="NZ_BMMR01000008.1"/>
</dbReference>
<comment type="caution">
    <text evidence="2">The sequence shown here is derived from an EMBL/GenBank/DDBJ whole genome shotgun (WGS) entry which is preliminary data.</text>
</comment>